<accession>A0A0V0ZZC2</accession>
<dbReference type="STRING" id="990121.A0A0V0ZZC2"/>
<comment type="caution">
    <text evidence="3">The sequence shown here is derived from an EMBL/GenBank/DDBJ whole genome shotgun (WGS) entry which is preliminary data.</text>
</comment>
<dbReference type="PANTHER" id="PTHR13228">
    <property type="entry name" value="CONSERVED OLIGOMERIC GOLGI COMPLEX COMPONENT 5"/>
    <property type="match status" value="1"/>
</dbReference>
<reference evidence="3 4" key="1">
    <citation type="submission" date="2015-01" db="EMBL/GenBank/DDBJ databases">
        <title>Evolution of Trichinella species and genotypes.</title>
        <authorList>
            <person name="Korhonen P.K."/>
            <person name="Edoardo P."/>
            <person name="Giuseppe L.R."/>
            <person name="Gasser R.B."/>
        </authorList>
    </citation>
    <scope>NUCLEOTIDE SEQUENCE [LARGE SCALE GENOMIC DNA]</scope>
    <source>
        <strain evidence="3">ISS2496</strain>
    </source>
</reference>
<feature type="transmembrane region" description="Helical" evidence="1">
    <location>
        <begin position="5"/>
        <end position="25"/>
    </location>
</feature>
<sequence length="798" mass="90578">LYFIFILNLIFSILTVALLSINWIIMENASSQLEIYEKFDSEDKLWSSIEKRLEYRLELSRKKEAVEEKLRNVISKKYDTLCLQAVSMDSLENVVSVCCNSLFDLRGKFTECGEEIAVVHGELQNLIDKQTILTSAIQLMRDLIDLLMVFERLENEDDIVERSSLLKDALRLENNKDLQKLEILQNSLQTLPHLRAEMIEKGEQLFQIGLKEKDAFSVCSALMTFKNLDIVEGEVQQYCDSLVKELNAALDKISLKVTPAGDDGKARHTPGTVLFPSLSVSAVQSNLWSNLEYIFQLFARLNSEAEFLLTVKGTNMRTASSGQFVKELCRRLVFTLCDKLAEILRTKLASDTVLIHALRDDCPRFVQSLNSTFAIADDGPTSTKSTGPYAIIRNAFASLEIAYNSFCLNRLVESVHKTFQSEIYPNNHLAVDVMQTVDQIIEPSCVDVQLLQQVQYFLSLGFSWAWISVSKAVNLFAAKCERLIRVDSLATQVIDSPNHAQIRNCHLVNNMNHLSNELSCLLGKNTSKNAPAIANIIQDSLRHLDTVMEQAIRPLCQSVESAIAAILNTMHQEDFTALIHRKKSASLYMRELQRNIVKLMNLDFQAFLARMNKDYLSPYECADLMNNFRKQLAVKTCDQFLLHVSLLRIQDDDHRLMLVADFAELEFALTPLCCNLSSLGLSYQRLQCFRPLLLKKPDEVVQLRSEWQDILPASSILHLLISMSHSDLPSPNDSVRWTVCRYVEWLETHPDEMDRLLFLSGSLEAYAKSTVAADKAEYVPTYPLIVDLLHEFLGGISS</sequence>
<dbReference type="AlphaFoldDB" id="A0A0V0ZZC2"/>
<keyword evidence="1" id="KW-0812">Transmembrane</keyword>
<feature type="non-terminal residue" evidence="3">
    <location>
        <position position="1"/>
    </location>
</feature>
<dbReference type="EMBL" id="JYDQ01000055">
    <property type="protein sequence ID" value="KRY17862.1"/>
    <property type="molecule type" value="Genomic_DNA"/>
</dbReference>
<organism evidence="3 4">
    <name type="scientific">Trichinella patagoniensis</name>
    <dbReference type="NCBI Taxonomy" id="990121"/>
    <lineage>
        <taxon>Eukaryota</taxon>
        <taxon>Metazoa</taxon>
        <taxon>Ecdysozoa</taxon>
        <taxon>Nematoda</taxon>
        <taxon>Enoplea</taxon>
        <taxon>Dorylaimia</taxon>
        <taxon>Trichinellida</taxon>
        <taxon>Trichinellidae</taxon>
        <taxon>Trichinella</taxon>
    </lineage>
</organism>
<dbReference type="Proteomes" id="UP000054783">
    <property type="component" value="Unassembled WGS sequence"/>
</dbReference>
<dbReference type="GO" id="GO:0017119">
    <property type="term" value="C:Golgi transport complex"/>
    <property type="evidence" value="ECO:0007669"/>
    <property type="project" value="InterPro"/>
</dbReference>
<evidence type="ECO:0000259" key="2">
    <source>
        <dbReference type="Pfam" id="PF20649"/>
    </source>
</evidence>
<evidence type="ECO:0000256" key="1">
    <source>
        <dbReference type="SAM" id="Phobius"/>
    </source>
</evidence>
<dbReference type="OrthoDB" id="18786at2759"/>
<dbReference type="EMBL" id="JYDQ01000055">
    <property type="protein sequence ID" value="KRY17861.1"/>
    <property type="molecule type" value="Genomic_DNA"/>
</dbReference>
<proteinExistence type="predicted"/>
<evidence type="ECO:0000313" key="4">
    <source>
        <dbReference type="Proteomes" id="UP000054783"/>
    </source>
</evidence>
<dbReference type="PANTHER" id="PTHR13228:SF3">
    <property type="entry name" value="CONSERVED OLIGOMERIC GOLGI COMPLEX SUBUNIT 5"/>
    <property type="match status" value="1"/>
</dbReference>
<evidence type="ECO:0000313" key="3">
    <source>
        <dbReference type="EMBL" id="KRY17861.1"/>
    </source>
</evidence>
<keyword evidence="1" id="KW-0472">Membrane</keyword>
<dbReference type="GO" id="GO:0006891">
    <property type="term" value="P:intra-Golgi vesicle-mediated transport"/>
    <property type="evidence" value="ECO:0007669"/>
    <property type="project" value="InterPro"/>
</dbReference>
<dbReference type="Pfam" id="PF20649">
    <property type="entry name" value="COG5_C"/>
    <property type="match status" value="1"/>
</dbReference>
<dbReference type="InterPro" id="IPR048485">
    <property type="entry name" value="COG5_helical"/>
</dbReference>
<name>A0A0V0ZZC2_9BILA</name>
<keyword evidence="1" id="KW-1133">Transmembrane helix</keyword>
<dbReference type="InterPro" id="IPR019465">
    <property type="entry name" value="Cog5"/>
</dbReference>
<feature type="domain" description="Conserved oligomeric Golgi complex subunit 5 helical" evidence="2">
    <location>
        <begin position="178"/>
        <end position="373"/>
    </location>
</feature>
<keyword evidence="4" id="KW-1185">Reference proteome</keyword>
<gene>
    <name evidence="3" type="primary">Cog5</name>
    <name evidence="3" type="ORF">T12_12784</name>
</gene>
<protein>
    <submittedName>
        <fullName evidence="3">Conserved oligomeric Golgi complex subunit 5</fullName>
    </submittedName>
</protein>